<comment type="similarity">
    <text evidence="3">Belongs to the HYLS1 family.</text>
</comment>
<dbReference type="PANTHER" id="PTHR34174:SF1">
    <property type="entry name" value="CENTRIOLAR AND CILIOGENESIS-ASSOCIATED PROTEIN HYLS1"/>
    <property type="match status" value="1"/>
</dbReference>
<feature type="domain" description="Centriolar and ciliogenesis-associated protein HYLS1 C-terminal" evidence="8">
    <location>
        <begin position="56"/>
        <end position="99"/>
    </location>
</feature>
<dbReference type="Pfam" id="PF15311">
    <property type="entry name" value="HYLS1_C"/>
    <property type="match status" value="1"/>
</dbReference>
<accession>A0A915KUK6</accession>
<keyword evidence="5" id="KW-0970">Cilium biogenesis/degradation</keyword>
<evidence type="ECO:0000313" key="9">
    <source>
        <dbReference type="Proteomes" id="UP000887565"/>
    </source>
</evidence>
<dbReference type="Proteomes" id="UP000887565">
    <property type="component" value="Unplaced"/>
</dbReference>
<evidence type="ECO:0000313" key="10">
    <source>
        <dbReference type="WBParaSite" id="nRc.2.0.1.t42611-RA"/>
    </source>
</evidence>
<keyword evidence="9" id="KW-1185">Reference proteome</keyword>
<comment type="subcellular location">
    <subcellularLocation>
        <location evidence="2">Cell projection</location>
        <location evidence="2">Cilium</location>
    </subcellularLocation>
    <subcellularLocation>
        <location evidence="1">Cytoplasm</location>
        <location evidence="1">Cytoskeleton</location>
        <location evidence="1">Microtubule organizing center</location>
        <location evidence="1">Centrosome</location>
        <location evidence="1">Centriole</location>
    </subcellularLocation>
</comment>
<evidence type="ECO:0000256" key="3">
    <source>
        <dbReference type="ARBA" id="ARBA00010091"/>
    </source>
</evidence>
<reference evidence="10" key="1">
    <citation type="submission" date="2022-11" db="UniProtKB">
        <authorList>
            <consortium name="WormBaseParasite"/>
        </authorList>
    </citation>
    <scope>IDENTIFICATION</scope>
</reference>
<evidence type="ECO:0000256" key="5">
    <source>
        <dbReference type="ARBA" id="ARBA00022794"/>
    </source>
</evidence>
<evidence type="ECO:0000256" key="7">
    <source>
        <dbReference type="ARBA" id="ARBA00023273"/>
    </source>
</evidence>
<protein>
    <submittedName>
        <fullName evidence="10">Centriolar and ciliogenesis-associated protein HYLS1 C-terminal domain-containing protein</fullName>
    </submittedName>
</protein>
<dbReference type="GO" id="GO:0060271">
    <property type="term" value="P:cilium assembly"/>
    <property type="evidence" value="ECO:0007669"/>
    <property type="project" value="TreeGrafter"/>
</dbReference>
<keyword evidence="7" id="KW-0966">Cell projection</keyword>
<evidence type="ECO:0000259" key="8">
    <source>
        <dbReference type="Pfam" id="PF15311"/>
    </source>
</evidence>
<dbReference type="InterPro" id="IPR052319">
    <property type="entry name" value="Centriolar_ciliogenesis_assoc"/>
</dbReference>
<name>A0A915KUK6_ROMCU</name>
<dbReference type="AlphaFoldDB" id="A0A915KUK6"/>
<dbReference type="GO" id="GO:0005814">
    <property type="term" value="C:centriole"/>
    <property type="evidence" value="ECO:0007669"/>
    <property type="project" value="UniProtKB-SubCell"/>
</dbReference>
<proteinExistence type="inferred from homology"/>
<dbReference type="GO" id="GO:0097730">
    <property type="term" value="C:non-motile cilium"/>
    <property type="evidence" value="ECO:0007669"/>
    <property type="project" value="TreeGrafter"/>
</dbReference>
<evidence type="ECO:0000256" key="2">
    <source>
        <dbReference type="ARBA" id="ARBA00004138"/>
    </source>
</evidence>
<dbReference type="PANTHER" id="PTHR34174">
    <property type="entry name" value="HYDROLETHALUS SYNDROME PROTEIN 1"/>
    <property type="match status" value="1"/>
</dbReference>
<evidence type="ECO:0000256" key="1">
    <source>
        <dbReference type="ARBA" id="ARBA00004114"/>
    </source>
</evidence>
<keyword evidence="6" id="KW-0206">Cytoskeleton</keyword>
<evidence type="ECO:0000256" key="6">
    <source>
        <dbReference type="ARBA" id="ARBA00023212"/>
    </source>
</evidence>
<dbReference type="WBParaSite" id="nRc.2.0.1.t42611-RA">
    <property type="protein sequence ID" value="nRc.2.0.1.t42611-RA"/>
    <property type="gene ID" value="nRc.2.0.1.g42611"/>
</dbReference>
<sequence>MGRSHLWAIPKTKFKGLYGQKTTTRFMQIYYVENERKMNVTLRYKKTAQPGIPPFRNDPVKRYEIYREQWAKFPVPGEDKRLGLRWKVRDFMSRQDIPDLPKSA</sequence>
<keyword evidence="4" id="KW-0963">Cytoplasm</keyword>
<organism evidence="9 10">
    <name type="scientific">Romanomermis culicivorax</name>
    <name type="common">Nematode worm</name>
    <dbReference type="NCBI Taxonomy" id="13658"/>
    <lineage>
        <taxon>Eukaryota</taxon>
        <taxon>Metazoa</taxon>
        <taxon>Ecdysozoa</taxon>
        <taxon>Nematoda</taxon>
        <taxon>Enoplea</taxon>
        <taxon>Dorylaimia</taxon>
        <taxon>Mermithida</taxon>
        <taxon>Mermithoidea</taxon>
        <taxon>Mermithidae</taxon>
        <taxon>Romanomermis</taxon>
    </lineage>
</organism>
<evidence type="ECO:0000256" key="4">
    <source>
        <dbReference type="ARBA" id="ARBA00022490"/>
    </source>
</evidence>
<dbReference type="InterPro" id="IPR027918">
    <property type="entry name" value="HYLS1_C_dom"/>
</dbReference>